<keyword evidence="2" id="KW-1185">Reference proteome</keyword>
<dbReference type="AlphaFoldDB" id="F8KQK3"/>
<dbReference type="KEGG" id="hbi:HBZC1_00210"/>
<proteinExistence type="predicted"/>
<dbReference type="EMBL" id="FR871757">
    <property type="protein sequence ID" value="CCB79007.1"/>
    <property type="molecule type" value="Genomic_DNA"/>
</dbReference>
<accession>F8KQK3</accession>
<gene>
    <name evidence="1" type="ordered locus">HBZC1_00210</name>
</gene>
<dbReference type="Proteomes" id="UP000008387">
    <property type="component" value="Chromosome"/>
</dbReference>
<evidence type="ECO:0000313" key="2">
    <source>
        <dbReference type="Proteomes" id="UP000008387"/>
    </source>
</evidence>
<evidence type="ECO:0000313" key="1">
    <source>
        <dbReference type="EMBL" id="CCB79007.1"/>
    </source>
</evidence>
<reference evidence="1 2" key="1">
    <citation type="journal article" date="2011" name="J. Bacteriol.">
        <title>Genome sequence of Helicobacter bizzozeronii strain CIII-1, an isolate from human gastric mucosa.</title>
        <authorList>
            <person name="Schott T."/>
            <person name="Rossi M."/>
            <person name="Hanninen M.L."/>
        </authorList>
    </citation>
    <scope>NUCLEOTIDE SEQUENCE [LARGE SCALE GENOMIC DNA]</scope>
    <source>
        <strain evidence="1 2">CIII-1</strain>
    </source>
</reference>
<sequence length="42" mass="4925">MHINSLRNRAIKATKIPAPSWLWSAYRSRLWALVFLGEKNDL</sequence>
<organism evidence="1 2">
    <name type="scientific">Helicobacter bizzozeronii (strain CIII-1)</name>
    <dbReference type="NCBI Taxonomy" id="1002804"/>
    <lineage>
        <taxon>Bacteria</taxon>
        <taxon>Pseudomonadati</taxon>
        <taxon>Campylobacterota</taxon>
        <taxon>Epsilonproteobacteria</taxon>
        <taxon>Campylobacterales</taxon>
        <taxon>Helicobacteraceae</taxon>
        <taxon>Helicobacter</taxon>
    </lineage>
</organism>
<protein>
    <submittedName>
        <fullName evidence="1">Uncharacterized protein</fullName>
    </submittedName>
</protein>
<name>F8KQK3_HELBC</name>
<dbReference type="HOGENOM" id="CLU_3252407_0_0_7"/>